<evidence type="ECO:0000256" key="1">
    <source>
        <dbReference type="SAM" id="SignalP"/>
    </source>
</evidence>
<feature type="signal peptide" evidence="1">
    <location>
        <begin position="1"/>
        <end position="21"/>
    </location>
</feature>
<dbReference type="OrthoDB" id="5410926at2759"/>
<dbReference type="PANTHER" id="PTHR39599">
    <property type="entry name" value="GPI-ANCHORED PROTEIN (EUROFUNG)-RELATED-RELATED"/>
    <property type="match status" value="1"/>
</dbReference>
<dbReference type="AlphaFoldDB" id="A0A0P7BYI2"/>
<proteinExistence type="predicted"/>
<organism evidence="2 3">
    <name type="scientific">Neonectria ditissima</name>
    <dbReference type="NCBI Taxonomy" id="78410"/>
    <lineage>
        <taxon>Eukaryota</taxon>
        <taxon>Fungi</taxon>
        <taxon>Dikarya</taxon>
        <taxon>Ascomycota</taxon>
        <taxon>Pezizomycotina</taxon>
        <taxon>Sordariomycetes</taxon>
        <taxon>Hypocreomycetidae</taxon>
        <taxon>Hypocreales</taxon>
        <taxon>Nectriaceae</taxon>
        <taxon>Neonectria</taxon>
    </lineage>
</organism>
<accession>A0A0P7BYI2</accession>
<sequence length="229" mass="23069">MIRRGWLWLTLLAGQLPSATAIIAEATPTASYAPVAASLLFRRADSCPSNTYQCDEDLGEQFSDICCQTGQTCALDNNNNPACCPSGAVCTGTAPASATGNPTPLASFVSNAYFSFPYAPTSYADSDACESAVDDCSDNYDACVTVLGDGGQYGVTIAVPGGGGTTVEASVSDLGTSATGICSSLSSKACSALEATKCSEYGSTAPLSASVNLLAVGFGIAIGLLNIVS</sequence>
<protein>
    <recommendedName>
        <fullName evidence="4">Gpi-anchored protein</fullName>
    </recommendedName>
</protein>
<name>A0A0P7BYI2_9HYPO</name>
<dbReference type="Proteomes" id="UP000050424">
    <property type="component" value="Unassembled WGS sequence"/>
</dbReference>
<dbReference type="EMBL" id="LKCW01000014">
    <property type="protein sequence ID" value="KPM44865.1"/>
    <property type="molecule type" value="Genomic_DNA"/>
</dbReference>
<gene>
    <name evidence="2" type="ORF">AK830_g1689</name>
</gene>
<dbReference type="PANTHER" id="PTHR39599:SF1">
    <property type="entry name" value="GPI-ANCHORED PROTEIN (EUROFUNG)"/>
    <property type="match status" value="1"/>
</dbReference>
<evidence type="ECO:0008006" key="4">
    <source>
        <dbReference type="Google" id="ProtNLM"/>
    </source>
</evidence>
<evidence type="ECO:0000313" key="3">
    <source>
        <dbReference type="Proteomes" id="UP000050424"/>
    </source>
</evidence>
<feature type="chain" id="PRO_5006136338" description="Gpi-anchored protein" evidence="1">
    <location>
        <begin position="22"/>
        <end position="229"/>
    </location>
</feature>
<keyword evidence="3" id="KW-1185">Reference proteome</keyword>
<evidence type="ECO:0000313" key="2">
    <source>
        <dbReference type="EMBL" id="KPM44865.1"/>
    </source>
</evidence>
<keyword evidence="1" id="KW-0732">Signal</keyword>
<reference evidence="2 3" key="1">
    <citation type="submission" date="2015-09" db="EMBL/GenBank/DDBJ databases">
        <title>Draft genome of a European isolate of the apple canker pathogen Neonectria ditissima.</title>
        <authorList>
            <person name="Gomez-Cortecero A."/>
            <person name="Harrison R.J."/>
            <person name="Armitage A.D."/>
        </authorList>
    </citation>
    <scope>NUCLEOTIDE SEQUENCE [LARGE SCALE GENOMIC DNA]</scope>
    <source>
        <strain evidence="2 3">R09/05</strain>
    </source>
</reference>
<comment type="caution">
    <text evidence="2">The sequence shown here is derived from an EMBL/GenBank/DDBJ whole genome shotgun (WGS) entry which is preliminary data.</text>
</comment>